<comment type="similarity">
    <text evidence="2">Belongs to the bacterial solute-binding protein 1 family.</text>
</comment>
<dbReference type="SUPFAM" id="SSF53850">
    <property type="entry name" value="Periplasmic binding protein-like II"/>
    <property type="match status" value="1"/>
</dbReference>
<organism evidence="6 7">
    <name type="scientific">Actinophytocola oryzae</name>
    <dbReference type="NCBI Taxonomy" id="502181"/>
    <lineage>
        <taxon>Bacteria</taxon>
        <taxon>Bacillati</taxon>
        <taxon>Actinomycetota</taxon>
        <taxon>Actinomycetes</taxon>
        <taxon>Pseudonocardiales</taxon>
        <taxon>Pseudonocardiaceae</taxon>
    </lineage>
</organism>
<dbReference type="GO" id="GO:0030313">
    <property type="term" value="C:cell envelope"/>
    <property type="evidence" value="ECO:0007669"/>
    <property type="project" value="UniProtKB-SubCell"/>
</dbReference>
<evidence type="ECO:0000313" key="7">
    <source>
        <dbReference type="Proteomes" id="UP000294927"/>
    </source>
</evidence>
<reference evidence="6 7" key="1">
    <citation type="submission" date="2019-03" db="EMBL/GenBank/DDBJ databases">
        <title>Genomic Encyclopedia of Archaeal and Bacterial Type Strains, Phase II (KMG-II): from individual species to whole genera.</title>
        <authorList>
            <person name="Goeker M."/>
        </authorList>
    </citation>
    <scope>NUCLEOTIDE SEQUENCE [LARGE SCALE GENOMIC DNA]</scope>
    <source>
        <strain evidence="6 7">DSM 45499</strain>
    </source>
</reference>
<protein>
    <submittedName>
        <fullName evidence="6">Carbohydrate ABC transporter substrate-binding protein (CUT1 family)</fullName>
    </submittedName>
</protein>
<dbReference type="InterPro" id="IPR050490">
    <property type="entry name" value="Bact_solute-bd_prot1"/>
</dbReference>
<evidence type="ECO:0000256" key="4">
    <source>
        <dbReference type="ARBA" id="ARBA00022729"/>
    </source>
</evidence>
<comment type="caution">
    <text evidence="6">The sequence shown here is derived from an EMBL/GenBank/DDBJ whole genome shotgun (WGS) entry which is preliminary data.</text>
</comment>
<evidence type="ECO:0000256" key="5">
    <source>
        <dbReference type="SAM" id="SignalP"/>
    </source>
</evidence>
<dbReference type="AlphaFoldDB" id="A0A4R7VJR3"/>
<dbReference type="InterPro" id="IPR006059">
    <property type="entry name" value="SBP"/>
</dbReference>
<feature type="chain" id="PRO_5020807476" evidence="5">
    <location>
        <begin position="30"/>
        <end position="540"/>
    </location>
</feature>
<proteinExistence type="inferred from homology"/>
<evidence type="ECO:0000313" key="6">
    <source>
        <dbReference type="EMBL" id="TDV49690.1"/>
    </source>
</evidence>
<sequence length="540" mass="57842">MVQHQIGRRSFLQLTGLAGLALATPATLAACGPGNSGTGASGAADGAILPSYLPYTGVRPDLAGSDTFMAAFYGLPAKPPAAFPKPPAGGGSVTAMVNVFGPPPPAKSHNGFWQALDRAVGTDLELNMVPDSDYPTKTSTVLAGGDLPDIMNLPLYTPRLGQVLPALFADLAPYLSGDKSHDYPYLANLPTDSWRPMVYDGHLFGVPVARMSTGTVIFTRSDILDDLSLDPNPGTWDDFVALAKDLTSETDKRWAFDDPHRLFTFAAASLGAPNTWQLGRSGEFVNMITSEAYADALDRTRQFITKGYLHPNGFSATFDQTRANFGTGACVFHSDGYLAWDILSASYPDIGIDALRPLKTPDGKAYQFTSAGALSLSAVRKGDEKSVRRSLEVLNWLASPFGTKEYLLRKYGVEGTHYTMSDGAPVKTALGTTETALPLQYVVDSAPVLGPGPRDRVDAQYDYHKTVAAELLEDPSIGLYSETYAKQGATLQKIVTDARTEILLGHRPVSSWADTVSQWKSSGGTAMGTEYTQAHAKNPR</sequence>
<feature type="signal peptide" evidence="5">
    <location>
        <begin position="1"/>
        <end position="29"/>
    </location>
</feature>
<keyword evidence="4 5" id="KW-0732">Signal</keyword>
<evidence type="ECO:0000256" key="1">
    <source>
        <dbReference type="ARBA" id="ARBA00004196"/>
    </source>
</evidence>
<name>A0A4R7VJR3_9PSEU</name>
<dbReference type="Pfam" id="PF01547">
    <property type="entry name" value="SBP_bac_1"/>
    <property type="match status" value="1"/>
</dbReference>
<dbReference type="OrthoDB" id="2513152at2"/>
<dbReference type="PANTHER" id="PTHR43649">
    <property type="entry name" value="ARABINOSE-BINDING PROTEIN-RELATED"/>
    <property type="match status" value="1"/>
</dbReference>
<dbReference type="InterPro" id="IPR006311">
    <property type="entry name" value="TAT_signal"/>
</dbReference>
<dbReference type="PANTHER" id="PTHR43649:SF31">
    <property type="entry name" value="SN-GLYCEROL-3-PHOSPHATE-BINDING PERIPLASMIC PROTEIN UGPB"/>
    <property type="match status" value="1"/>
</dbReference>
<dbReference type="Gene3D" id="3.40.190.10">
    <property type="entry name" value="Periplasmic binding protein-like II"/>
    <property type="match status" value="1"/>
</dbReference>
<evidence type="ECO:0000256" key="3">
    <source>
        <dbReference type="ARBA" id="ARBA00022448"/>
    </source>
</evidence>
<dbReference type="RefSeq" id="WP_133904401.1">
    <property type="nucleotide sequence ID" value="NZ_SOCP01000007.1"/>
</dbReference>
<evidence type="ECO:0000256" key="2">
    <source>
        <dbReference type="ARBA" id="ARBA00008520"/>
    </source>
</evidence>
<keyword evidence="3" id="KW-0813">Transport</keyword>
<dbReference type="EMBL" id="SOCP01000007">
    <property type="protein sequence ID" value="TDV49690.1"/>
    <property type="molecule type" value="Genomic_DNA"/>
</dbReference>
<comment type="subcellular location">
    <subcellularLocation>
        <location evidence="1">Cell envelope</location>
    </subcellularLocation>
</comment>
<keyword evidence="7" id="KW-1185">Reference proteome</keyword>
<dbReference type="PROSITE" id="PS51318">
    <property type="entry name" value="TAT"/>
    <property type="match status" value="1"/>
</dbReference>
<gene>
    <name evidence="6" type="ORF">CLV71_10729</name>
</gene>
<accession>A0A4R7VJR3</accession>
<dbReference type="Proteomes" id="UP000294927">
    <property type="component" value="Unassembled WGS sequence"/>
</dbReference>